<proteinExistence type="inferred from homology"/>
<feature type="active site" description="Proton donor" evidence="15">
    <location>
        <position position="3"/>
    </location>
</feature>
<feature type="active site" description="Schiff-base intermediate with DNA" evidence="15">
    <location>
        <position position="2"/>
    </location>
</feature>
<comment type="caution">
    <text evidence="18">The sequence shown here is derived from an EMBL/GenBank/DDBJ whole genome shotgun (WGS) entry which is preliminary data.</text>
</comment>
<dbReference type="RefSeq" id="WP_041046416.1">
    <property type="nucleotide sequence ID" value="NZ_JXAK01000007.1"/>
</dbReference>
<dbReference type="Gene3D" id="1.10.8.50">
    <property type="match status" value="1"/>
</dbReference>
<evidence type="ECO:0000256" key="9">
    <source>
        <dbReference type="ARBA" id="ARBA00023125"/>
    </source>
</evidence>
<evidence type="ECO:0000256" key="11">
    <source>
        <dbReference type="ARBA" id="ARBA00023239"/>
    </source>
</evidence>
<dbReference type="Gene3D" id="3.20.190.10">
    <property type="entry name" value="MutM-like, N-terminal"/>
    <property type="match status" value="1"/>
</dbReference>
<accession>A0ABR5AL13</accession>
<evidence type="ECO:0000313" key="18">
    <source>
        <dbReference type="EMBL" id="KIL41602.1"/>
    </source>
</evidence>
<dbReference type="CDD" id="cd08966">
    <property type="entry name" value="EcFpg-like_N"/>
    <property type="match status" value="1"/>
</dbReference>
<keyword evidence="19" id="KW-1185">Reference proteome</keyword>
<dbReference type="PANTHER" id="PTHR22993:SF9">
    <property type="entry name" value="FORMAMIDOPYRIMIDINE-DNA GLYCOSYLASE"/>
    <property type="match status" value="1"/>
</dbReference>
<dbReference type="PROSITE" id="PS51066">
    <property type="entry name" value="ZF_FPG_2"/>
    <property type="match status" value="1"/>
</dbReference>
<evidence type="ECO:0000256" key="8">
    <source>
        <dbReference type="ARBA" id="ARBA00022833"/>
    </source>
</evidence>
<dbReference type="EMBL" id="JXAK01000007">
    <property type="protein sequence ID" value="KIL41602.1"/>
    <property type="molecule type" value="Genomic_DNA"/>
</dbReference>
<evidence type="ECO:0000256" key="1">
    <source>
        <dbReference type="ARBA" id="ARBA00001668"/>
    </source>
</evidence>
<evidence type="ECO:0000256" key="3">
    <source>
        <dbReference type="ARBA" id="ARBA00011245"/>
    </source>
</evidence>
<evidence type="ECO:0000256" key="2">
    <source>
        <dbReference type="ARBA" id="ARBA00009409"/>
    </source>
</evidence>
<keyword evidence="6 15" id="KW-0863">Zinc-finger</keyword>
<evidence type="ECO:0000256" key="14">
    <source>
        <dbReference type="ARBA" id="ARBA00044632"/>
    </source>
</evidence>
<keyword evidence="10 15" id="KW-0234">DNA repair</keyword>
<dbReference type="InterPro" id="IPR010663">
    <property type="entry name" value="Znf_FPG/IleRS"/>
</dbReference>
<dbReference type="SUPFAM" id="SSF81624">
    <property type="entry name" value="N-terminal domain of MutM-like DNA repair proteins"/>
    <property type="match status" value="1"/>
</dbReference>
<dbReference type="Pfam" id="PF01149">
    <property type="entry name" value="Fapy_DNA_glyco"/>
    <property type="match status" value="1"/>
</dbReference>
<dbReference type="NCBIfam" id="TIGR00577">
    <property type="entry name" value="fpg"/>
    <property type="match status" value="1"/>
</dbReference>
<feature type="binding site" evidence="15">
    <location>
        <position position="93"/>
    </location>
    <ligand>
        <name>DNA</name>
        <dbReference type="ChEBI" id="CHEBI:16991"/>
    </ligand>
</feature>
<comment type="catalytic activity">
    <reaction evidence="1 15">
        <text>Hydrolysis of DNA containing ring-opened 7-methylguanine residues, releasing 2,6-diamino-4-hydroxy-5-(N-methyl)formamidopyrimidine.</text>
        <dbReference type="EC" id="3.2.2.23"/>
    </reaction>
</comment>
<dbReference type="HAMAP" id="MF_00103">
    <property type="entry name" value="Fapy_DNA_glycosyl"/>
    <property type="match status" value="1"/>
</dbReference>
<evidence type="ECO:0000259" key="16">
    <source>
        <dbReference type="PROSITE" id="PS51066"/>
    </source>
</evidence>
<evidence type="ECO:0000256" key="15">
    <source>
        <dbReference type="HAMAP-Rule" id="MF_00103"/>
    </source>
</evidence>
<dbReference type="Proteomes" id="UP000031967">
    <property type="component" value="Unassembled WGS sequence"/>
</dbReference>
<evidence type="ECO:0000313" key="19">
    <source>
        <dbReference type="Proteomes" id="UP000031967"/>
    </source>
</evidence>
<feature type="binding site" evidence="15">
    <location>
        <position position="155"/>
    </location>
    <ligand>
        <name>DNA</name>
        <dbReference type="ChEBI" id="CHEBI:16991"/>
    </ligand>
</feature>
<gene>
    <name evidence="15" type="primary">mutM</name>
    <name evidence="15" type="synonym">fpg</name>
    <name evidence="18" type="ORF">SD70_05515</name>
</gene>
<dbReference type="SUPFAM" id="SSF46946">
    <property type="entry name" value="S13-like H2TH domain"/>
    <property type="match status" value="1"/>
</dbReference>
<dbReference type="InterPro" id="IPR020629">
    <property type="entry name" value="FPG_Glyclase"/>
</dbReference>
<evidence type="ECO:0000256" key="10">
    <source>
        <dbReference type="ARBA" id="ARBA00023204"/>
    </source>
</evidence>
<keyword evidence="11 15" id="KW-0456">Lyase</keyword>
<feature type="active site" description="Proton donor; for delta-elimination activity" evidence="15">
    <location>
        <position position="264"/>
    </location>
</feature>
<dbReference type="EC" id="4.2.99.18" evidence="15"/>
<dbReference type="InterPro" id="IPR000214">
    <property type="entry name" value="Znf_DNA_glyclase/AP_lyase"/>
</dbReference>
<keyword evidence="13 15" id="KW-0326">Glycosidase</keyword>
<evidence type="ECO:0000256" key="7">
    <source>
        <dbReference type="ARBA" id="ARBA00022801"/>
    </source>
</evidence>
<evidence type="ECO:0000259" key="17">
    <source>
        <dbReference type="PROSITE" id="PS51068"/>
    </source>
</evidence>
<feature type="domain" description="Formamidopyrimidine-DNA glycosylase catalytic" evidence="17">
    <location>
        <begin position="2"/>
        <end position="115"/>
    </location>
</feature>
<dbReference type="Pfam" id="PF06827">
    <property type="entry name" value="zf-FPG_IleRS"/>
    <property type="match status" value="1"/>
</dbReference>
<dbReference type="EC" id="3.2.2.23" evidence="15"/>
<evidence type="ECO:0000256" key="4">
    <source>
        <dbReference type="ARBA" id="ARBA00022723"/>
    </source>
</evidence>
<comment type="similarity">
    <text evidence="2 15">Belongs to the FPG family.</text>
</comment>
<keyword evidence="8 15" id="KW-0862">Zinc</keyword>
<organism evidence="18 19">
    <name type="scientific">Gordoniibacillus kamchatkensis</name>
    <dbReference type="NCBI Taxonomy" id="1590651"/>
    <lineage>
        <taxon>Bacteria</taxon>
        <taxon>Bacillati</taxon>
        <taxon>Bacillota</taxon>
        <taxon>Bacilli</taxon>
        <taxon>Bacillales</taxon>
        <taxon>Paenibacillaceae</taxon>
        <taxon>Gordoniibacillus</taxon>
    </lineage>
</organism>
<keyword evidence="9 15" id="KW-0238">DNA-binding</keyword>
<dbReference type="PANTHER" id="PTHR22993">
    <property type="entry name" value="FORMAMIDOPYRIMIDINE-DNA GLYCOSYLASE"/>
    <property type="match status" value="1"/>
</dbReference>
<feature type="domain" description="FPG-type" evidence="16">
    <location>
        <begin position="240"/>
        <end position="274"/>
    </location>
</feature>
<dbReference type="NCBIfam" id="NF002211">
    <property type="entry name" value="PRK01103.1"/>
    <property type="match status" value="1"/>
</dbReference>
<comment type="function">
    <text evidence="15">Involved in base excision repair of DNA damaged by oxidation or by mutagenic agents. Acts as DNA glycosylase that recognizes and removes damaged bases. Has a preference for oxidized purines, such as 7,8-dihydro-8-oxoguanine (8-oxoG). Has AP (apurinic/apyrimidinic) lyase activity and introduces nicks in the DNA strand. Cleaves the DNA backbone by beta-delta elimination to generate a single-strand break at the site of the removed base with both 3'- and 5'-phosphates.</text>
</comment>
<comment type="subunit">
    <text evidence="3 15">Monomer.</text>
</comment>
<dbReference type="PROSITE" id="PS51068">
    <property type="entry name" value="FPG_CAT"/>
    <property type="match status" value="1"/>
</dbReference>
<reference evidence="18 19" key="1">
    <citation type="submission" date="2014-12" db="EMBL/GenBank/DDBJ databases">
        <title>Draft genome sequence of Paenibacillus kamchatkensis strain B-2647.</title>
        <authorList>
            <person name="Karlyshev A.V."/>
            <person name="Kudryashova E.B."/>
        </authorList>
    </citation>
    <scope>NUCLEOTIDE SEQUENCE [LARGE SCALE GENOMIC DNA]</scope>
    <source>
        <strain evidence="18 19">VKM B-2647</strain>
    </source>
</reference>
<feature type="binding site" evidence="15">
    <location>
        <position position="112"/>
    </location>
    <ligand>
        <name>DNA</name>
        <dbReference type="ChEBI" id="CHEBI:16991"/>
    </ligand>
</feature>
<evidence type="ECO:0000256" key="13">
    <source>
        <dbReference type="ARBA" id="ARBA00023295"/>
    </source>
</evidence>
<comment type="catalytic activity">
    <reaction evidence="14 15">
        <text>2'-deoxyribonucleotide-(2'-deoxyribose 5'-phosphate)-2'-deoxyribonucleotide-DNA = a 3'-end 2'-deoxyribonucleotide-(2,3-dehydro-2,3-deoxyribose 5'-phosphate)-DNA + a 5'-end 5'-phospho-2'-deoxyribonucleoside-DNA + H(+)</text>
        <dbReference type="Rhea" id="RHEA:66592"/>
        <dbReference type="Rhea" id="RHEA-COMP:13180"/>
        <dbReference type="Rhea" id="RHEA-COMP:16897"/>
        <dbReference type="Rhea" id="RHEA-COMP:17067"/>
        <dbReference type="ChEBI" id="CHEBI:15378"/>
        <dbReference type="ChEBI" id="CHEBI:136412"/>
        <dbReference type="ChEBI" id="CHEBI:157695"/>
        <dbReference type="ChEBI" id="CHEBI:167181"/>
        <dbReference type="EC" id="4.2.99.18"/>
    </reaction>
</comment>
<dbReference type="SUPFAM" id="SSF57716">
    <property type="entry name" value="Glucocorticoid receptor-like (DNA-binding domain)"/>
    <property type="match status" value="1"/>
</dbReference>
<dbReference type="InterPro" id="IPR035937">
    <property type="entry name" value="FPG_N"/>
</dbReference>
<keyword evidence="5 15" id="KW-0227">DNA damage</keyword>
<keyword evidence="12 15" id="KW-0511">Multifunctional enzyme</keyword>
<keyword evidence="7 15" id="KW-0378">Hydrolase</keyword>
<dbReference type="InterPro" id="IPR015886">
    <property type="entry name" value="H2TH_FPG"/>
</dbReference>
<name>A0ABR5AL13_9BACL</name>
<sequence length="288" mass="32183">MPELPEVETVRRTLHRLVVGKTIAHVDVRLARIVQHPADTQQFAFLLQGQTIRDMQRRGKFLRFVMDDVVLVSHLRMEGRYGVYDAGAPLEPHTHVVFGFTDGTELRYKDVRQFGTMHVFPLGEDLRRAPLAGLGLEPLEESFTFDAFRAALKGKTGKIKPVLLNQAYIVGIGNIYVDESLFLAGIHPERTAASLTRQELGRLHEAIVRTLQASVDVGGSSIKSYVNGQGEIGLFQHQLQIYGREGEPCRVCGRTIEKSVVGGRGTHTCPGCQPLRKRISRRRPKPDV</sequence>
<dbReference type="InterPro" id="IPR012319">
    <property type="entry name" value="FPG_cat"/>
</dbReference>
<keyword evidence="4 15" id="KW-0479">Metal-binding</keyword>
<evidence type="ECO:0000256" key="12">
    <source>
        <dbReference type="ARBA" id="ARBA00023268"/>
    </source>
</evidence>
<evidence type="ECO:0000256" key="6">
    <source>
        <dbReference type="ARBA" id="ARBA00022771"/>
    </source>
</evidence>
<feature type="active site" description="Proton donor; for beta-elimination activity" evidence="15">
    <location>
        <position position="60"/>
    </location>
</feature>
<dbReference type="Pfam" id="PF06831">
    <property type="entry name" value="H2TH"/>
    <property type="match status" value="1"/>
</dbReference>
<dbReference type="SMART" id="SM01232">
    <property type="entry name" value="H2TH"/>
    <property type="match status" value="1"/>
</dbReference>
<dbReference type="SMART" id="SM00898">
    <property type="entry name" value="Fapy_DNA_glyco"/>
    <property type="match status" value="1"/>
</dbReference>
<comment type="cofactor">
    <cofactor evidence="15">
        <name>Zn(2+)</name>
        <dbReference type="ChEBI" id="CHEBI:29105"/>
    </cofactor>
    <text evidence="15">Binds 1 zinc ion per subunit.</text>
</comment>
<evidence type="ECO:0000256" key="5">
    <source>
        <dbReference type="ARBA" id="ARBA00022763"/>
    </source>
</evidence>
<dbReference type="InterPro" id="IPR010979">
    <property type="entry name" value="Ribosomal_uS13-like_H2TH"/>
</dbReference>
<protein>
    <recommendedName>
        <fullName evidence="15">Formamidopyrimidine-DNA glycosylase</fullName>
        <shortName evidence="15">Fapy-DNA glycosylase</shortName>
        <ecNumber evidence="15">3.2.2.23</ecNumber>
    </recommendedName>
    <alternativeName>
        <fullName evidence="15">DNA-(apurinic or apyrimidinic site) lyase MutM</fullName>
        <shortName evidence="15">AP lyase MutM</shortName>
        <ecNumber evidence="15">4.2.99.18</ecNumber>
    </alternativeName>
</protein>